<keyword evidence="4" id="KW-0233">DNA recombination</keyword>
<evidence type="ECO:0000256" key="2">
    <source>
        <dbReference type="ARBA" id="ARBA00022908"/>
    </source>
</evidence>
<feature type="compositionally biased region" description="Basic and acidic residues" evidence="5">
    <location>
        <begin position="1"/>
        <end position="10"/>
    </location>
</feature>
<proteinExistence type="inferred from homology"/>
<dbReference type="InterPro" id="IPR002104">
    <property type="entry name" value="Integrase_catalytic"/>
</dbReference>
<name>A0A399ENF9_9DEIN</name>
<dbReference type="PANTHER" id="PTHR30349:SF41">
    <property type="entry name" value="INTEGRASE_RECOMBINASE PROTEIN MJ0367-RELATED"/>
    <property type="match status" value="1"/>
</dbReference>
<dbReference type="PROSITE" id="PS51898">
    <property type="entry name" value="TYR_RECOMBINASE"/>
    <property type="match status" value="1"/>
</dbReference>
<evidence type="ECO:0000259" key="6">
    <source>
        <dbReference type="PROSITE" id="PS51898"/>
    </source>
</evidence>
<comment type="caution">
    <text evidence="7">The sequence shown here is derived from an EMBL/GenBank/DDBJ whole genome shotgun (WGS) entry which is preliminary data.</text>
</comment>
<comment type="similarity">
    <text evidence="1">Belongs to the 'phage' integrase family.</text>
</comment>
<keyword evidence="3" id="KW-0238">DNA-binding</keyword>
<evidence type="ECO:0000313" key="7">
    <source>
        <dbReference type="EMBL" id="RIH84012.1"/>
    </source>
</evidence>
<dbReference type="EMBL" id="QXDL01000081">
    <property type="protein sequence ID" value="RIH84012.1"/>
    <property type="molecule type" value="Genomic_DNA"/>
</dbReference>
<evidence type="ECO:0000256" key="5">
    <source>
        <dbReference type="SAM" id="MobiDB-lite"/>
    </source>
</evidence>
<sequence>MSRSKPEPRKRANGLGSKPVKRGDSWSVQVTVGRRPDGKLDRRRVTGHTPEEAMQKARELQVAAAQGMLATHERLTVGEWMKTWVEAKATRAAPTYRLKLEAHAKHITQHLGSMELRKLRPGHVHTFARALEAKELAPSYRREVLSTLEAALERAVVMELIPRNVARPVKLEAAPVTRKVKAWDAATVARFLEVARPYRLHPLFYLGFATGLRREELLGLRWVDIDLEARTLRVEQTLTPDKGGVHIGPPKTRNSRRVVGFGPDVAAVLGEWRGKLAEERRLLGKEWHDSGLVFPSSTGHPLHPRNVNRDMAQIIKTHNRKRAKEIRKAMQGQPEEEVKRAIEAATLPHLSPHMMRHTHATLLAQKTRQIELVSRRLGHARPSITLDIYRSVAAWELEEVAVPLSELLNPTPRTLN</sequence>
<dbReference type="Pfam" id="PF00589">
    <property type="entry name" value="Phage_integrase"/>
    <property type="match status" value="1"/>
</dbReference>
<feature type="domain" description="Tyr recombinase" evidence="6">
    <location>
        <begin position="178"/>
        <end position="402"/>
    </location>
</feature>
<feature type="region of interest" description="Disordered" evidence="5">
    <location>
        <begin position="1"/>
        <end position="53"/>
    </location>
</feature>
<dbReference type="SUPFAM" id="SSF56349">
    <property type="entry name" value="DNA breaking-rejoining enzymes"/>
    <property type="match status" value="1"/>
</dbReference>
<dbReference type="InterPro" id="IPR050090">
    <property type="entry name" value="Tyrosine_recombinase_XerCD"/>
</dbReference>
<dbReference type="InterPro" id="IPR004107">
    <property type="entry name" value="Integrase_SAM-like_N"/>
</dbReference>
<dbReference type="AlphaFoldDB" id="A0A399ENF9"/>
<evidence type="ECO:0000256" key="1">
    <source>
        <dbReference type="ARBA" id="ARBA00008857"/>
    </source>
</evidence>
<gene>
    <name evidence="7" type="primary">int-Tn 2</name>
    <name evidence="7" type="ORF">Mterra_02119</name>
</gene>
<dbReference type="CDD" id="cd01189">
    <property type="entry name" value="INT_ICEBs1_C_like"/>
    <property type="match status" value="1"/>
</dbReference>
<dbReference type="Gene3D" id="1.10.150.130">
    <property type="match status" value="1"/>
</dbReference>
<dbReference type="InterPro" id="IPR010998">
    <property type="entry name" value="Integrase_recombinase_N"/>
</dbReference>
<organism evidence="7 8">
    <name type="scientific">Calidithermus terrae</name>
    <dbReference type="NCBI Taxonomy" id="1408545"/>
    <lineage>
        <taxon>Bacteria</taxon>
        <taxon>Thermotogati</taxon>
        <taxon>Deinococcota</taxon>
        <taxon>Deinococci</taxon>
        <taxon>Thermales</taxon>
        <taxon>Thermaceae</taxon>
        <taxon>Calidithermus</taxon>
    </lineage>
</organism>
<dbReference type="Proteomes" id="UP000265715">
    <property type="component" value="Unassembled WGS sequence"/>
</dbReference>
<reference evidence="7 8" key="1">
    <citation type="submission" date="2018-08" db="EMBL/GenBank/DDBJ databases">
        <title>Meiothermus terrae DSM 26712 genome sequencing project.</title>
        <authorList>
            <person name="Da Costa M.S."/>
            <person name="Albuquerque L."/>
            <person name="Raposo P."/>
            <person name="Froufe H.J.C."/>
            <person name="Barroso C.S."/>
            <person name="Egas C."/>
        </authorList>
    </citation>
    <scope>NUCLEOTIDE SEQUENCE [LARGE SCALE GENOMIC DNA]</scope>
    <source>
        <strain evidence="7 8">DSM 26712</strain>
    </source>
</reference>
<dbReference type="Gene3D" id="1.10.443.10">
    <property type="entry name" value="Intergrase catalytic core"/>
    <property type="match status" value="1"/>
</dbReference>
<dbReference type="PANTHER" id="PTHR30349">
    <property type="entry name" value="PHAGE INTEGRASE-RELATED"/>
    <property type="match status" value="1"/>
</dbReference>
<dbReference type="InterPro" id="IPR011010">
    <property type="entry name" value="DNA_brk_join_enz"/>
</dbReference>
<accession>A0A399ENF9</accession>
<evidence type="ECO:0000256" key="4">
    <source>
        <dbReference type="ARBA" id="ARBA00023172"/>
    </source>
</evidence>
<dbReference type="GO" id="GO:0003677">
    <property type="term" value="F:DNA binding"/>
    <property type="evidence" value="ECO:0007669"/>
    <property type="project" value="UniProtKB-KW"/>
</dbReference>
<keyword evidence="2" id="KW-0229">DNA integration</keyword>
<dbReference type="GO" id="GO:0015074">
    <property type="term" value="P:DNA integration"/>
    <property type="evidence" value="ECO:0007669"/>
    <property type="project" value="UniProtKB-KW"/>
</dbReference>
<protein>
    <submittedName>
        <fullName evidence="7">Transposase</fullName>
    </submittedName>
</protein>
<dbReference type="GO" id="GO:0006310">
    <property type="term" value="P:DNA recombination"/>
    <property type="evidence" value="ECO:0007669"/>
    <property type="project" value="UniProtKB-KW"/>
</dbReference>
<feature type="compositionally biased region" description="Basic and acidic residues" evidence="5">
    <location>
        <begin position="34"/>
        <end position="53"/>
    </location>
</feature>
<evidence type="ECO:0000313" key="8">
    <source>
        <dbReference type="Proteomes" id="UP000265715"/>
    </source>
</evidence>
<evidence type="ECO:0000256" key="3">
    <source>
        <dbReference type="ARBA" id="ARBA00023125"/>
    </source>
</evidence>
<keyword evidence="8" id="KW-1185">Reference proteome</keyword>
<dbReference type="InterPro" id="IPR013762">
    <property type="entry name" value="Integrase-like_cat_sf"/>
</dbReference>
<dbReference type="OrthoDB" id="24185at2"/>
<dbReference type="Pfam" id="PF14659">
    <property type="entry name" value="Phage_int_SAM_3"/>
    <property type="match status" value="1"/>
</dbReference>